<dbReference type="GO" id="GO:0006310">
    <property type="term" value="P:DNA recombination"/>
    <property type="evidence" value="ECO:0007669"/>
    <property type="project" value="UniProtKB-KW"/>
</dbReference>
<evidence type="ECO:0000256" key="14">
    <source>
        <dbReference type="ARBA" id="ARBA00049244"/>
    </source>
</evidence>
<keyword evidence="11" id="KW-0808">Transferase</keyword>
<dbReference type="InterPro" id="IPR001584">
    <property type="entry name" value="Integrase_cat-core"/>
</dbReference>
<evidence type="ECO:0000256" key="1">
    <source>
        <dbReference type="ARBA" id="ARBA00022578"/>
    </source>
</evidence>
<evidence type="ECO:0000313" key="17">
    <source>
        <dbReference type="Proteomes" id="UP000037035"/>
    </source>
</evidence>
<organism evidence="16 17">
    <name type="scientific">Puccinia sorghi</name>
    <dbReference type="NCBI Taxonomy" id="27349"/>
    <lineage>
        <taxon>Eukaryota</taxon>
        <taxon>Fungi</taxon>
        <taxon>Dikarya</taxon>
        <taxon>Basidiomycota</taxon>
        <taxon>Pucciniomycotina</taxon>
        <taxon>Pucciniomycetes</taxon>
        <taxon>Pucciniales</taxon>
        <taxon>Pucciniaceae</taxon>
        <taxon>Puccinia</taxon>
    </lineage>
</organism>
<keyword evidence="17" id="KW-1185">Reference proteome</keyword>
<dbReference type="PANTHER" id="PTHR42648">
    <property type="entry name" value="TRANSPOSASE, PUTATIVE-RELATED"/>
    <property type="match status" value="1"/>
</dbReference>
<proteinExistence type="predicted"/>
<evidence type="ECO:0000256" key="8">
    <source>
        <dbReference type="ARBA" id="ARBA00022884"/>
    </source>
</evidence>
<comment type="catalytic activity">
    <reaction evidence="14">
        <text>DNA(n) + a 2'-deoxyribonucleoside 5'-triphosphate = DNA(n+1) + diphosphate</text>
        <dbReference type="Rhea" id="RHEA:22508"/>
        <dbReference type="Rhea" id="RHEA-COMP:17339"/>
        <dbReference type="Rhea" id="RHEA-COMP:17340"/>
        <dbReference type="ChEBI" id="CHEBI:33019"/>
        <dbReference type="ChEBI" id="CHEBI:61560"/>
        <dbReference type="ChEBI" id="CHEBI:173112"/>
        <dbReference type="EC" id="2.7.7.7"/>
    </reaction>
</comment>
<evidence type="ECO:0000256" key="13">
    <source>
        <dbReference type="ARBA" id="ARBA00048173"/>
    </source>
</evidence>
<keyword evidence="8" id="KW-0694">RNA-binding</keyword>
<evidence type="ECO:0000256" key="10">
    <source>
        <dbReference type="ARBA" id="ARBA00022918"/>
    </source>
</evidence>
<dbReference type="VEuPathDB" id="FungiDB:VP01_71g6"/>
<comment type="caution">
    <text evidence="16">The sequence shown here is derived from an EMBL/GenBank/DDBJ whole genome shotgun (WGS) entry which is preliminary data.</text>
</comment>
<dbReference type="GO" id="GO:0032196">
    <property type="term" value="P:transposition"/>
    <property type="evidence" value="ECO:0007669"/>
    <property type="project" value="UniProtKB-KW"/>
</dbReference>
<dbReference type="GO" id="GO:0003723">
    <property type="term" value="F:RNA binding"/>
    <property type="evidence" value="ECO:0007669"/>
    <property type="project" value="UniProtKB-KW"/>
</dbReference>
<evidence type="ECO:0000256" key="11">
    <source>
        <dbReference type="ARBA" id="ARBA00022932"/>
    </source>
</evidence>
<dbReference type="Proteomes" id="UP000037035">
    <property type="component" value="Unassembled WGS sequence"/>
</dbReference>
<gene>
    <name evidence="16" type="ORF">VP01_71g6</name>
</gene>
<evidence type="ECO:0000259" key="15">
    <source>
        <dbReference type="PROSITE" id="PS50994"/>
    </source>
</evidence>
<keyword evidence="1" id="KW-0815">Transposition</keyword>
<evidence type="ECO:0000256" key="12">
    <source>
        <dbReference type="ARBA" id="ARBA00023172"/>
    </source>
</evidence>
<keyword evidence="4" id="KW-0479">Metal-binding</keyword>
<dbReference type="InterPro" id="IPR012337">
    <property type="entry name" value="RNaseH-like_sf"/>
</dbReference>
<comment type="catalytic activity">
    <reaction evidence="13">
        <text>DNA(n) + a 2'-deoxyribonucleoside 5'-triphosphate = DNA(n+1) + diphosphate</text>
        <dbReference type="Rhea" id="RHEA:22508"/>
        <dbReference type="Rhea" id="RHEA-COMP:17339"/>
        <dbReference type="Rhea" id="RHEA-COMP:17340"/>
        <dbReference type="ChEBI" id="CHEBI:33019"/>
        <dbReference type="ChEBI" id="CHEBI:61560"/>
        <dbReference type="ChEBI" id="CHEBI:173112"/>
        <dbReference type="EC" id="2.7.7.49"/>
    </reaction>
</comment>
<evidence type="ECO:0000256" key="5">
    <source>
        <dbReference type="ARBA" id="ARBA00022759"/>
    </source>
</evidence>
<dbReference type="GO" id="GO:0016787">
    <property type="term" value="F:hydrolase activity"/>
    <property type="evidence" value="ECO:0007669"/>
    <property type="project" value="UniProtKB-KW"/>
</dbReference>
<sequence>MDAYCNDHCIRQTYSDAYTPQQNGLAERFNRTILESLRTILLDSGLPRHFWNEVLGASILTMNQIPSHRSKKSPYELFKGRSIPLEFFHPIGNPVAVYSDRKKLKLDPRGEMGKLIGFNVDLKSYKIYTSDEDC</sequence>
<evidence type="ECO:0000256" key="9">
    <source>
        <dbReference type="ARBA" id="ARBA00022908"/>
    </source>
</evidence>
<dbReference type="GO" id="GO:0015074">
    <property type="term" value="P:DNA integration"/>
    <property type="evidence" value="ECO:0007669"/>
    <property type="project" value="UniProtKB-KW"/>
</dbReference>
<evidence type="ECO:0000256" key="2">
    <source>
        <dbReference type="ARBA" id="ARBA00022695"/>
    </source>
</evidence>
<keyword evidence="10" id="KW-0695">RNA-directed DNA polymerase</keyword>
<protein>
    <recommendedName>
        <fullName evidence="15">Integrase catalytic domain-containing protein</fullName>
    </recommendedName>
</protein>
<dbReference type="Gene3D" id="3.30.420.10">
    <property type="entry name" value="Ribonuclease H-like superfamily/Ribonuclease H"/>
    <property type="match status" value="1"/>
</dbReference>
<dbReference type="PANTHER" id="PTHR42648:SF11">
    <property type="entry name" value="TRANSPOSON TY4-P GAG-POL POLYPROTEIN"/>
    <property type="match status" value="1"/>
</dbReference>
<accession>A0A0L6UD95</accession>
<name>A0A0L6UD95_9BASI</name>
<dbReference type="GO" id="GO:0046872">
    <property type="term" value="F:metal ion binding"/>
    <property type="evidence" value="ECO:0007669"/>
    <property type="project" value="UniProtKB-KW"/>
</dbReference>
<evidence type="ECO:0000313" key="16">
    <source>
        <dbReference type="EMBL" id="KNZ46513.1"/>
    </source>
</evidence>
<evidence type="ECO:0000256" key="7">
    <source>
        <dbReference type="ARBA" id="ARBA00022842"/>
    </source>
</evidence>
<evidence type="ECO:0000256" key="6">
    <source>
        <dbReference type="ARBA" id="ARBA00022801"/>
    </source>
</evidence>
<keyword evidence="6" id="KW-0378">Hydrolase</keyword>
<dbReference type="SUPFAM" id="SSF53098">
    <property type="entry name" value="Ribonuclease H-like"/>
    <property type="match status" value="1"/>
</dbReference>
<feature type="domain" description="Integrase catalytic" evidence="15">
    <location>
        <begin position="1"/>
        <end position="82"/>
    </location>
</feature>
<dbReference type="EMBL" id="LAVV01012606">
    <property type="protein sequence ID" value="KNZ46513.1"/>
    <property type="molecule type" value="Genomic_DNA"/>
</dbReference>
<dbReference type="GO" id="GO:0005634">
    <property type="term" value="C:nucleus"/>
    <property type="evidence" value="ECO:0007669"/>
    <property type="project" value="UniProtKB-ARBA"/>
</dbReference>
<keyword evidence="9" id="KW-0229">DNA integration</keyword>
<dbReference type="OrthoDB" id="2847449at2759"/>
<dbReference type="InterPro" id="IPR036397">
    <property type="entry name" value="RNaseH_sf"/>
</dbReference>
<evidence type="ECO:0000256" key="3">
    <source>
        <dbReference type="ARBA" id="ARBA00022722"/>
    </source>
</evidence>
<keyword evidence="7" id="KW-0460">Magnesium</keyword>
<keyword evidence="3" id="KW-0540">Nuclease</keyword>
<dbReference type="AlphaFoldDB" id="A0A0L6UD95"/>
<dbReference type="GO" id="GO:0003887">
    <property type="term" value="F:DNA-directed DNA polymerase activity"/>
    <property type="evidence" value="ECO:0007669"/>
    <property type="project" value="UniProtKB-KW"/>
</dbReference>
<keyword evidence="12" id="KW-0233">DNA recombination</keyword>
<dbReference type="GO" id="GO:0003964">
    <property type="term" value="F:RNA-directed DNA polymerase activity"/>
    <property type="evidence" value="ECO:0007669"/>
    <property type="project" value="UniProtKB-KW"/>
</dbReference>
<dbReference type="PROSITE" id="PS50994">
    <property type="entry name" value="INTEGRASE"/>
    <property type="match status" value="1"/>
</dbReference>
<keyword evidence="11" id="KW-0239">DNA-directed DNA polymerase</keyword>
<reference evidence="16 17" key="1">
    <citation type="submission" date="2015-08" db="EMBL/GenBank/DDBJ databases">
        <title>Next Generation Sequencing and Analysis of the Genome of Puccinia sorghi L Schw, the Causal Agent of Maize Common Rust.</title>
        <authorList>
            <person name="Rochi L."/>
            <person name="Burguener G."/>
            <person name="Darino M."/>
            <person name="Turjanski A."/>
            <person name="Kreff E."/>
            <person name="Dieguez M.J."/>
            <person name="Sacco F."/>
        </authorList>
    </citation>
    <scope>NUCLEOTIDE SEQUENCE [LARGE SCALE GENOMIC DNA]</scope>
    <source>
        <strain evidence="16 17">RO10H11247</strain>
    </source>
</reference>
<dbReference type="GO" id="GO:0004519">
    <property type="term" value="F:endonuclease activity"/>
    <property type="evidence" value="ECO:0007669"/>
    <property type="project" value="UniProtKB-KW"/>
</dbReference>
<evidence type="ECO:0000256" key="4">
    <source>
        <dbReference type="ARBA" id="ARBA00022723"/>
    </source>
</evidence>
<dbReference type="InterPro" id="IPR039537">
    <property type="entry name" value="Retrotran_Ty1/copia-like"/>
</dbReference>
<keyword evidence="2" id="KW-0548">Nucleotidyltransferase</keyword>
<keyword evidence="5" id="KW-0255">Endonuclease</keyword>